<reference evidence="2" key="1">
    <citation type="submission" date="2020-02" db="EMBL/GenBank/DDBJ databases">
        <authorList>
            <person name="Scholz U."/>
            <person name="Mascher M."/>
            <person name="Fiebig A."/>
        </authorList>
    </citation>
    <scope>NUCLEOTIDE SEQUENCE</scope>
</reference>
<dbReference type="PANTHER" id="PTHR33132:SF135">
    <property type="entry name" value="OS02G0799700 PROTEIN"/>
    <property type="match status" value="1"/>
</dbReference>
<dbReference type="AlphaFoldDB" id="A0A7I8LA55"/>
<evidence type="ECO:0000313" key="3">
    <source>
        <dbReference type="Proteomes" id="UP000663760"/>
    </source>
</evidence>
<proteinExistence type="predicted"/>
<name>A0A7I8LA55_SPIIN</name>
<dbReference type="Proteomes" id="UP000663760">
    <property type="component" value="Chromosome 13"/>
</dbReference>
<sequence length="71" mass="7837">MCFPEFRPATAFPSLPPPRPYAAAVPDEGTAPPPPSREAEGGCICSPTSHPGSFRCRKHRRGYKWVGRRRS</sequence>
<evidence type="ECO:0000256" key="1">
    <source>
        <dbReference type="SAM" id="MobiDB-lite"/>
    </source>
</evidence>
<organism evidence="2 3">
    <name type="scientific">Spirodela intermedia</name>
    <name type="common">Intermediate duckweed</name>
    <dbReference type="NCBI Taxonomy" id="51605"/>
    <lineage>
        <taxon>Eukaryota</taxon>
        <taxon>Viridiplantae</taxon>
        <taxon>Streptophyta</taxon>
        <taxon>Embryophyta</taxon>
        <taxon>Tracheophyta</taxon>
        <taxon>Spermatophyta</taxon>
        <taxon>Magnoliopsida</taxon>
        <taxon>Liliopsida</taxon>
        <taxon>Araceae</taxon>
        <taxon>Lemnoideae</taxon>
        <taxon>Spirodela</taxon>
    </lineage>
</organism>
<feature type="region of interest" description="Disordered" evidence="1">
    <location>
        <begin position="14"/>
        <end position="43"/>
    </location>
</feature>
<keyword evidence="3" id="KW-1185">Reference proteome</keyword>
<accession>A0A7I8LA55</accession>
<evidence type="ECO:0000313" key="2">
    <source>
        <dbReference type="EMBL" id="CAA7406961.1"/>
    </source>
</evidence>
<gene>
    <name evidence="2" type="ORF">SI8410_13017639</name>
</gene>
<dbReference type="EMBL" id="LR746276">
    <property type="protein sequence ID" value="CAA7406961.1"/>
    <property type="molecule type" value="Genomic_DNA"/>
</dbReference>
<dbReference type="OrthoDB" id="1676051at2759"/>
<protein>
    <submittedName>
        <fullName evidence="2">Uncharacterized protein</fullName>
    </submittedName>
</protein>
<dbReference type="PANTHER" id="PTHR33132">
    <property type="entry name" value="OSJNBB0118P14.9 PROTEIN"/>
    <property type="match status" value="1"/>
</dbReference>